<dbReference type="PRINTS" id="PR01487">
    <property type="entry name" value="LUXSPROTEIN"/>
</dbReference>
<dbReference type="Gene3D" id="3.30.1360.80">
    <property type="entry name" value="S-ribosylhomocysteinase (LuxS)"/>
    <property type="match status" value="1"/>
</dbReference>
<organism evidence="15 16">
    <name type="scientific">Haliovirga abyssi</name>
    <dbReference type="NCBI Taxonomy" id="2996794"/>
    <lineage>
        <taxon>Bacteria</taxon>
        <taxon>Fusobacteriati</taxon>
        <taxon>Fusobacteriota</taxon>
        <taxon>Fusobacteriia</taxon>
        <taxon>Fusobacteriales</taxon>
        <taxon>Haliovirgaceae</taxon>
        <taxon>Haliovirga</taxon>
    </lineage>
</organism>
<dbReference type="NCBIfam" id="NF002604">
    <property type="entry name" value="PRK02260.1-4"/>
    <property type="match status" value="1"/>
</dbReference>
<dbReference type="SUPFAM" id="SSF63411">
    <property type="entry name" value="LuxS/MPP-like metallohydrolase"/>
    <property type="match status" value="1"/>
</dbReference>
<dbReference type="PANTHER" id="PTHR35799:SF1">
    <property type="entry name" value="S-RIBOSYLHOMOCYSTEINE LYASE"/>
    <property type="match status" value="1"/>
</dbReference>
<evidence type="ECO:0000256" key="1">
    <source>
        <dbReference type="ARBA" id="ARBA00000297"/>
    </source>
</evidence>
<evidence type="ECO:0000313" key="16">
    <source>
        <dbReference type="Proteomes" id="UP001321582"/>
    </source>
</evidence>
<feature type="binding site" evidence="14">
    <location>
        <position position="58"/>
    </location>
    <ligand>
        <name>Fe cation</name>
        <dbReference type="ChEBI" id="CHEBI:24875"/>
    </ligand>
</feature>
<comment type="catalytic activity">
    <reaction evidence="1 14">
        <text>S-(5-deoxy-D-ribos-5-yl)-L-homocysteine = (S)-4,5-dihydroxypentane-2,3-dione + L-homocysteine</text>
        <dbReference type="Rhea" id="RHEA:17753"/>
        <dbReference type="ChEBI" id="CHEBI:29484"/>
        <dbReference type="ChEBI" id="CHEBI:58195"/>
        <dbReference type="ChEBI" id="CHEBI:58199"/>
        <dbReference type="EC" id="4.4.1.21"/>
    </reaction>
</comment>
<comment type="similarity">
    <text evidence="2 14">Belongs to the LuxS family.</text>
</comment>
<dbReference type="AlphaFoldDB" id="A0AAU9D458"/>
<dbReference type="HAMAP" id="MF_00091">
    <property type="entry name" value="LuxS"/>
    <property type="match status" value="1"/>
</dbReference>
<dbReference type="InterPro" id="IPR003815">
    <property type="entry name" value="S-ribosylhomocysteinase"/>
</dbReference>
<sequence length="149" mass="16995">MPLIESFTVDHTIMKAPQVRKAKVMNLPKGDIVEVYDLRFVKPNTTPMETAAVHTLEHLIATYMRDKMDNIIDVSPMGCRTGFYMSVYNENKKEDIQEVLIYALKKILETTEIPGATEKECGNYRDHSLVKAKETAKRVIEGFENGNKN</sequence>
<name>A0AAU9D458_9FUSO</name>
<evidence type="ECO:0000313" key="15">
    <source>
        <dbReference type="EMBL" id="BDU50749.1"/>
    </source>
</evidence>
<dbReference type="EMBL" id="AP027059">
    <property type="protein sequence ID" value="BDU50749.1"/>
    <property type="molecule type" value="Genomic_DNA"/>
</dbReference>
<keyword evidence="10 14" id="KW-0456">Lyase</keyword>
<proteinExistence type="inferred from homology"/>
<dbReference type="Pfam" id="PF02664">
    <property type="entry name" value="LuxS"/>
    <property type="match status" value="1"/>
</dbReference>
<dbReference type="GO" id="GO:0009372">
    <property type="term" value="P:quorum sensing"/>
    <property type="evidence" value="ECO:0007669"/>
    <property type="project" value="UniProtKB-UniRule"/>
</dbReference>
<evidence type="ECO:0000256" key="7">
    <source>
        <dbReference type="ARBA" id="ARBA00022723"/>
    </source>
</evidence>
<dbReference type="PANTHER" id="PTHR35799">
    <property type="entry name" value="S-RIBOSYLHOMOCYSTEINE LYASE"/>
    <property type="match status" value="1"/>
</dbReference>
<dbReference type="InterPro" id="IPR011249">
    <property type="entry name" value="Metalloenz_LuxS/M16"/>
</dbReference>
<keyword evidence="7 14" id="KW-0479">Metal-binding</keyword>
<evidence type="ECO:0000256" key="9">
    <source>
        <dbReference type="ARBA" id="ARBA00023004"/>
    </source>
</evidence>
<keyword evidence="8 14" id="KW-0071">Autoinducer synthesis</keyword>
<evidence type="ECO:0000256" key="14">
    <source>
        <dbReference type="HAMAP-Rule" id="MF_00091"/>
    </source>
</evidence>
<keyword evidence="16" id="KW-1185">Reference proteome</keyword>
<dbReference type="EC" id="4.4.1.21" evidence="4 14"/>
<evidence type="ECO:0000256" key="10">
    <source>
        <dbReference type="ARBA" id="ARBA00023239"/>
    </source>
</evidence>
<gene>
    <name evidence="14 15" type="primary">luxS</name>
    <name evidence="15" type="ORF">HLVA_13180</name>
</gene>
<feature type="binding site" evidence="14">
    <location>
        <position position="54"/>
    </location>
    <ligand>
        <name>Fe cation</name>
        <dbReference type="ChEBI" id="CHEBI:24875"/>
    </ligand>
</feature>
<protein>
    <recommendedName>
        <fullName evidence="5 14">S-ribosylhomocysteine lyase</fullName>
        <ecNumber evidence="4 14">4.4.1.21</ecNumber>
    </recommendedName>
    <alternativeName>
        <fullName evidence="12 14">AI-2 synthesis protein</fullName>
    </alternativeName>
    <alternativeName>
        <fullName evidence="13 14">Autoinducer-2 production protein LuxS</fullName>
    </alternativeName>
</protein>
<evidence type="ECO:0000256" key="5">
    <source>
        <dbReference type="ARBA" id="ARBA00015130"/>
    </source>
</evidence>
<dbReference type="GO" id="GO:0005506">
    <property type="term" value="F:iron ion binding"/>
    <property type="evidence" value="ECO:0007669"/>
    <property type="project" value="InterPro"/>
</dbReference>
<comment type="cofactor">
    <cofactor evidence="14">
        <name>Fe cation</name>
        <dbReference type="ChEBI" id="CHEBI:24875"/>
    </cofactor>
    <text evidence="14">Binds 1 Fe cation per subunit.</text>
</comment>
<evidence type="ECO:0000256" key="4">
    <source>
        <dbReference type="ARBA" id="ARBA00012240"/>
    </source>
</evidence>
<evidence type="ECO:0000256" key="8">
    <source>
        <dbReference type="ARBA" id="ARBA00022929"/>
    </source>
</evidence>
<keyword evidence="9 14" id="KW-0408">Iron</keyword>
<keyword evidence="6 14" id="KW-0673">Quorum sensing</keyword>
<comment type="subunit">
    <text evidence="3 14">Homodimer.</text>
</comment>
<dbReference type="KEGG" id="haby:HLVA_13180"/>
<evidence type="ECO:0000256" key="13">
    <source>
        <dbReference type="ARBA" id="ARBA00031777"/>
    </source>
</evidence>
<evidence type="ECO:0000256" key="12">
    <source>
        <dbReference type="ARBA" id="ARBA00030600"/>
    </source>
</evidence>
<evidence type="ECO:0000256" key="6">
    <source>
        <dbReference type="ARBA" id="ARBA00022654"/>
    </source>
</evidence>
<reference evidence="15 16" key="1">
    <citation type="submission" date="2022-11" db="EMBL/GenBank/DDBJ databases">
        <title>Haliovirga abyssi gen. nov., sp. nov., a mesophilic fermentative bacterium isolated from the Iheya North hydrothermal field and the proposal of Haliovirgaceae fam. nov.</title>
        <authorList>
            <person name="Miyazaki U."/>
            <person name="Tame A."/>
            <person name="Miyazaki J."/>
            <person name="Takai K."/>
            <person name="Sawayama S."/>
            <person name="Kitajima M."/>
            <person name="Okamoto A."/>
            <person name="Nakagawa S."/>
        </authorList>
    </citation>
    <scope>NUCLEOTIDE SEQUENCE [LARGE SCALE GENOMIC DNA]</scope>
    <source>
        <strain evidence="15 16">IC12</strain>
    </source>
</reference>
<feature type="binding site" evidence="14">
    <location>
        <position position="121"/>
    </location>
    <ligand>
        <name>Fe cation</name>
        <dbReference type="ChEBI" id="CHEBI:24875"/>
    </ligand>
</feature>
<accession>A0AAU9D458</accession>
<evidence type="ECO:0000256" key="11">
    <source>
        <dbReference type="ARBA" id="ARBA00024654"/>
    </source>
</evidence>
<evidence type="ECO:0000256" key="2">
    <source>
        <dbReference type="ARBA" id="ARBA00007311"/>
    </source>
</evidence>
<dbReference type="Proteomes" id="UP001321582">
    <property type="component" value="Chromosome"/>
</dbReference>
<dbReference type="GO" id="GO:0043768">
    <property type="term" value="F:S-ribosylhomocysteine lyase activity"/>
    <property type="evidence" value="ECO:0007669"/>
    <property type="project" value="UniProtKB-UniRule"/>
</dbReference>
<dbReference type="RefSeq" id="WP_307903605.1">
    <property type="nucleotide sequence ID" value="NZ_AP027059.1"/>
</dbReference>
<dbReference type="InterPro" id="IPR037005">
    <property type="entry name" value="LuxS_sf"/>
</dbReference>
<comment type="function">
    <text evidence="11 14">Involved in the synthesis of autoinducer 2 (AI-2) which is secreted by bacteria and is used to communicate both the cell density and the metabolic potential of the environment. The regulation of gene expression in response to changes in cell density is called quorum sensing. Catalyzes the transformation of S-ribosylhomocysteine (RHC) to homocysteine (HC) and 4,5-dihydroxy-2,3-pentadione (DPD).</text>
</comment>
<evidence type="ECO:0000256" key="3">
    <source>
        <dbReference type="ARBA" id="ARBA00011738"/>
    </source>
</evidence>
<dbReference type="PIRSF" id="PIRSF006160">
    <property type="entry name" value="AI2"/>
    <property type="match status" value="1"/>
</dbReference>